<evidence type="ECO:0000313" key="3">
    <source>
        <dbReference type="EMBL" id="RZU00486.1"/>
    </source>
</evidence>
<protein>
    <submittedName>
        <fullName evidence="3">Uncharacterized protein YjbJ (UPF0337 family)</fullName>
    </submittedName>
</protein>
<dbReference type="EMBL" id="SHKO01000001">
    <property type="protein sequence ID" value="RZU00486.1"/>
    <property type="molecule type" value="Genomic_DNA"/>
</dbReference>
<dbReference type="Proteomes" id="UP000293398">
    <property type="component" value="Unassembled WGS sequence"/>
</dbReference>
<feature type="domain" description="CsbD-like" evidence="2">
    <location>
        <begin position="6"/>
        <end position="47"/>
    </location>
</feature>
<keyword evidence="4" id="KW-1185">Reference proteome</keyword>
<dbReference type="SUPFAM" id="SSF69047">
    <property type="entry name" value="Hypothetical protein YjbJ"/>
    <property type="match status" value="1"/>
</dbReference>
<name>A0A4V2FU33_9BURK</name>
<dbReference type="Pfam" id="PF05532">
    <property type="entry name" value="CsbD"/>
    <property type="match status" value="1"/>
</dbReference>
<evidence type="ECO:0000256" key="1">
    <source>
        <dbReference type="ARBA" id="ARBA00009129"/>
    </source>
</evidence>
<gene>
    <name evidence="3" type="ORF">EV681_2296</name>
</gene>
<dbReference type="OrthoDB" id="8687758at2"/>
<dbReference type="AlphaFoldDB" id="A0A4V2FU33"/>
<comment type="similarity">
    <text evidence="1">Belongs to the UPF0337 (CsbD) family.</text>
</comment>
<organism evidence="3 4">
    <name type="scientific">Advenella incenata</name>
    <dbReference type="NCBI Taxonomy" id="267800"/>
    <lineage>
        <taxon>Bacteria</taxon>
        <taxon>Pseudomonadati</taxon>
        <taxon>Pseudomonadota</taxon>
        <taxon>Betaproteobacteria</taxon>
        <taxon>Burkholderiales</taxon>
        <taxon>Alcaligenaceae</taxon>
    </lineage>
</organism>
<accession>A0A4V2FU33</accession>
<reference evidence="3 4" key="1">
    <citation type="submission" date="2019-02" db="EMBL/GenBank/DDBJ databases">
        <title>Genomic Encyclopedia of Type Strains, Phase IV (KMG-IV): sequencing the most valuable type-strain genomes for metagenomic binning, comparative biology and taxonomic classification.</title>
        <authorList>
            <person name="Goeker M."/>
        </authorList>
    </citation>
    <scope>NUCLEOTIDE SEQUENCE [LARGE SCALE GENOMIC DNA]</scope>
    <source>
        <strain evidence="3 4">DSM 23814</strain>
    </source>
</reference>
<comment type="caution">
    <text evidence="3">The sequence shown here is derived from an EMBL/GenBank/DDBJ whole genome shotgun (WGS) entry which is preliminary data.</text>
</comment>
<dbReference type="RefSeq" id="WP_130303959.1">
    <property type="nucleotide sequence ID" value="NZ_SHKO01000001.1"/>
</dbReference>
<evidence type="ECO:0000313" key="4">
    <source>
        <dbReference type="Proteomes" id="UP000293398"/>
    </source>
</evidence>
<dbReference type="InterPro" id="IPR008462">
    <property type="entry name" value="CsbD"/>
</dbReference>
<sequence length="84" mass="8693">MTSANTIKSKAEELVGKGQSALGDVFDDPQMQAEGKVRQASGQASYAVNSFVDCVVDGARSNPLAALLAAGAIGLVLGRHLYKK</sequence>
<proteinExistence type="inferred from homology"/>
<dbReference type="InterPro" id="IPR036629">
    <property type="entry name" value="YjbJ_sf"/>
</dbReference>
<evidence type="ECO:0000259" key="2">
    <source>
        <dbReference type="Pfam" id="PF05532"/>
    </source>
</evidence>